<comment type="caution">
    <text evidence="5">The sequence shown here is derived from an EMBL/GenBank/DDBJ whole genome shotgun (WGS) entry which is preliminary data.</text>
</comment>
<keyword evidence="6" id="KW-1185">Reference proteome</keyword>
<evidence type="ECO:0000256" key="3">
    <source>
        <dbReference type="ARBA" id="ARBA00023163"/>
    </source>
</evidence>
<dbReference type="EMBL" id="BLAE01000019">
    <property type="protein sequence ID" value="GES10106.1"/>
    <property type="molecule type" value="Genomic_DNA"/>
</dbReference>
<dbReference type="SMART" id="SM00347">
    <property type="entry name" value="HTH_MARR"/>
    <property type="match status" value="1"/>
</dbReference>
<protein>
    <submittedName>
        <fullName evidence="5">MarR family transcriptional regulator</fullName>
    </submittedName>
</protein>
<gene>
    <name evidence="5" type="primary">marR_1</name>
    <name evidence="5" type="ORF">Amac_037030</name>
</gene>
<dbReference type="Pfam" id="PF01047">
    <property type="entry name" value="MarR"/>
    <property type="match status" value="1"/>
</dbReference>
<accession>A0A5M3WN77</accession>
<sequence>MGTDAGRSPGFLLWRATQRWQREINAALQVVGLSHVQFALLVDLWWFDHQGRRPTPRELAEHATVDDMMTSQVIRVLEVKGLLTREIDPTEERRRVLAITDEGRRLAERAAEIVDGVDRQVFHVAGPENALIDVLDELAKSPAP</sequence>
<proteinExistence type="predicted"/>
<dbReference type="PANTHER" id="PTHR33164">
    <property type="entry name" value="TRANSCRIPTIONAL REGULATOR, MARR FAMILY"/>
    <property type="match status" value="1"/>
</dbReference>
<dbReference type="InterPro" id="IPR036390">
    <property type="entry name" value="WH_DNA-bd_sf"/>
</dbReference>
<dbReference type="GO" id="GO:0003677">
    <property type="term" value="F:DNA binding"/>
    <property type="evidence" value="ECO:0007669"/>
    <property type="project" value="UniProtKB-KW"/>
</dbReference>
<keyword evidence="1" id="KW-0805">Transcription regulation</keyword>
<evidence type="ECO:0000259" key="4">
    <source>
        <dbReference type="PROSITE" id="PS50995"/>
    </source>
</evidence>
<reference evidence="5 6" key="1">
    <citation type="submission" date="2019-10" db="EMBL/GenBank/DDBJ databases">
        <title>Whole genome shotgun sequence of Acrocarpospora macrocephala NBRC 16266.</title>
        <authorList>
            <person name="Ichikawa N."/>
            <person name="Kimura A."/>
            <person name="Kitahashi Y."/>
            <person name="Komaki H."/>
            <person name="Oguchi A."/>
        </authorList>
    </citation>
    <scope>NUCLEOTIDE SEQUENCE [LARGE SCALE GENOMIC DNA]</scope>
    <source>
        <strain evidence="5 6">NBRC 16266</strain>
    </source>
</reference>
<dbReference type="GO" id="GO:0006950">
    <property type="term" value="P:response to stress"/>
    <property type="evidence" value="ECO:0007669"/>
    <property type="project" value="TreeGrafter"/>
</dbReference>
<dbReference type="InterPro" id="IPR039422">
    <property type="entry name" value="MarR/SlyA-like"/>
</dbReference>
<evidence type="ECO:0000313" key="6">
    <source>
        <dbReference type="Proteomes" id="UP000331127"/>
    </source>
</evidence>
<dbReference type="PANTHER" id="PTHR33164:SF64">
    <property type="entry name" value="TRANSCRIPTIONAL REGULATOR SLYA"/>
    <property type="match status" value="1"/>
</dbReference>
<dbReference type="SUPFAM" id="SSF46785">
    <property type="entry name" value="Winged helix' DNA-binding domain"/>
    <property type="match status" value="1"/>
</dbReference>
<dbReference type="InterPro" id="IPR000835">
    <property type="entry name" value="HTH_MarR-typ"/>
</dbReference>
<name>A0A5M3WN77_9ACTN</name>
<dbReference type="InterPro" id="IPR036388">
    <property type="entry name" value="WH-like_DNA-bd_sf"/>
</dbReference>
<organism evidence="5 6">
    <name type="scientific">Acrocarpospora macrocephala</name>
    <dbReference type="NCBI Taxonomy" id="150177"/>
    <lineage>
        <taxon>Bacteria</taxon>
        <taxon>Bacillati</taxon>
        <taxon>Actinomycetota</taxon>
        <taxon>Actinomycetes</taxon>
        <taxon>Streptosporangiales</taxon>
        <taxon>Streptosporangiaceae</taxon>
        <taxon>Acrocarpospora</taxon>
    </lineage>
</organism>
<feature type="domain" description="HTH marR-type" evidence="4">
    <location>
        <begin position="1"/>
        <end position="144"/>
    </location>
</feature>
<dbReference type="Gene3D" id="1.10.10.10">
    <property type="entry name" value="Winged helix-like DNA-binding domain superfamily/Winged helix DNA-binding domain"/>
    <property type="match status" value="1"/>
</dbReference>
<evidence type="ECO:0000313" key="5">
    <source>
        <dbReference type="EMBL" id="GES10106.1"/>
    </source>
</evidence>
<keyword evidence="3" id="KW-0804">Transcription</keyword>
<dbReference type="PROSITE" id="PS50995">
    <property type="entry name" value="HTH_MARR_2"/>
    <property type="match status" value="1"/>
</dbReference>
<keyword evidence="2" id="KW-0238">DNA-binding</keyword>
<evidence type="ECO:0000256" key="2">
    <source>
        <dbReference type="ARBA" id="ARBA00023125"/>
    </source>
</evidence>
<dbReference type="AlphaFoldDB" id="A0A5M3WN77"/>
<dbReference type="Proteomes" id="UP000331127">
    <property type="component" value="Unassembled WGS sequence"/>
</dbReference>
<dbReference type="GO" id="GO:0003700">
    <property type="term" value="F:DNA-binding transcription factor activity"/>
    <property type="evidence" value="ECO:0007669"/>
    <property type="project" value="InterPro"/>
</dbReference>
<evidence type="ECO:0000256" key="1">
    <source>
        <dbReference type="ARBA" id="ARBA00023015"/>
    </source>
</evidence>